<organism evidence="1 2">
    <name type="scientific">Chryseobacterium arthrosphaerae</name>
    <dbReference type="NCBI Taxonomy" id="651561"/>
    <lineage>
        <taxon>Bacteria</taxon>
        <taxon>Pseudomonadati</taxon>
        <taxon>Bacteroidota</taxon>
        <taxon>Flavobacteriia</taxon>
        <taxon>Flavobacteriales</taxon>
        <taxon>Weeksellaceae</taxon>
        <taxon>Chryseobacterium group</taxon>
        <taxon>Chryseobacterium</taxon>
    </lineage>
</organism>
<dbReference type="EMBL" id="JAZGJU010000122">
    <property type="protein sequence ID" value="MEE6130455.1"/>
    <property type="molecule type" value="Genomic_DNA"/>
</dbReference>
<accession>A0ABU7R726</accession>
<gene>
    <name evidence="1" type="ORF">V2E39_23895</name>
</gene>
<comment type="caution">
    <text evidence="1">The sequence shown here is derived from an EMBL/GenBank/DDBJ whole genome shotgun (WGS) entry which is preliminary data.</text>
</comment>
<protein>
    <recommendedName>
        <fullName evidence="3">GLPGLI family protein</fullName>
    </recommendedName>
</protein>
<evidence type="ECO:0000313" key="2">
    <source>
        <dbReference type="Proteomes" id="UP001350005"/>
    </source>
</evidence>
<dbReference type="RefSeq" id="WP_330937643.1">
    <property type="nucleotide sequence ID" value="NZ_JAZGJU010000122.1"/>
</dbReference>
<evidence type="ECO:0000313" key="1">
    <source>
        <dbReference type="EMBL" id="MEE6130455.1"/>
    </source>
</evidence>
<sequence>TGFYSYDYETEIPTLKTSIVKFKFILKDGQKIYLTDSEYRSRYDEKKGADLKKILKSAQKELHFTKLRKKNLQNTYWYSTQ</sequence>
<proteinExistence type="predicted"/>
<keyword evidence="2" id="KW-1185">Reference proteome</keyword>
<dbReference type="Proteomes" id="UP001350005">
    <property type="component" value="Unassembled WGS sequence"/>
</dbReference>
<feature type="non-terminal residue" evidence="1">
    <location>
        <position position="1"/>
    </location>
</feature>
<reference evidence="1 2" key="1">
    <citation type="submission" date="2024-01" db="EMBL/GenBank/DDBJ databases">
        <title>Whole genome of Chryseobacterium arthrosphaerae NNCa 2741.</title>
        <authorList>
            <person name="Boriskina E.V."/>
            <person name="Gordinskaya N.A."/>
            <person name="Kropotov V.S."/>
            <person name="Alekseeva A.E."/>
            <person name="Makhova M.A."/>
            <person name="Kryazhev D.V."/>
            <person name="Shkurkina I.S."/>
        </authorList>
    </citation>
    <scope>NUCLEOTIDE SEQUENCE [LARGE SCALE GENOMIC DNA]</scope>
    <source>
        <strain evidence="1 2">NNCa 2741</strain>
    </source>
</reference>
<name>A0ABU7R726_9FLAO</name>
<evidence type="ECO:0008006" key="3">
    <source>
        <dbReference type="Google" id="ProtNLM"/>
    </source>
</evidence>